<dbReference type="AlphaFoldDB" id="A0A811UT56"/>
<evidence type="ECO:0000313" key="2">
    <source>
        <dbReference type="EMBL" id="CAD7001498.1"/>
    </source>
</evidence>
<organism evidence="2 3">
    <name type="scientific">Ceratitis capitata</name>
    <name type="common">Mediterranean fruit fly</name>
    <name type="synonym">Tephritis capitata</name>
    <dbReference type="NCBI Taxonomy" id="7213"/>
    <lineage>
        <taxon>Eukaryota</taxon>
        <taxon>Metazoa</taxon>
        <taxon>Ecdysozoa</taxon>
        <taxon>Arthropoda</taxon>
        <taxon>Hexapoda</taxon>
        <taxon>Insecta</taxon>
        <taxon>Pterygota</taxon>
        <taxon>Neoptera</taxon>
        <taxon>Endopterygota</taxon>
        <taxon>Diptera</taxon>
        <taxon>Brachycera</taxon>
        <taxon>Muscomorpha</taxon>
        <taxon>Tephritoidea</taxon>
        <taxon>Tephritidae</taxon>
        <taxon>Ceratitis</taxon>
        <taxon>Ceratitis</taxon>
    </lineage>
</organism>
<evidence type="ECO:0000256" key="1">
    <source>
        <dbReference type="SAM" id="Phobius"/>
    </source>
</evidence>
<proteinExistence type="predicted"/>
<keyword evidence="1" id="KW-0812">Transmembrane</keyword>
<accession>A0A811UT56</accession>
<gene>
    <name evidence="2" type="ORF">CCAP1982_LOCUS9995</name>
</gene>
<keyword evidence="3" id="KW-1185">Reference proteome</keyword>
<dbReference type="OrthoDB" id="5966927at2759"/>
<keyword evidence="1" id="KW-1133">Transmembrane helix</keyword>
<name>A0A811UT56_CERCA</name>
<keyword evidence="1" id="KW-0472">Membrane</keyword>
<dbReference type="Proteomes" id="UP000606786">
    <property type="component" value="Unassembled WGS sequence"/>
</dbReference>
<evidence type="ECO:0000313" key="3">
    <source>
        <dbReference type="Proteomes" id="UP000606786"/>
    </source>
</evidence>
<sequence length="164" mass="18917">MVLVSKNFDFIIKGAESLKQSHFRQVRNVQRQHWKRRLSLHITLLTIVNLFCVCYMLPTLTREHLEVVLGDRVVEQLFLVLSHVLALLRMLNTSSKFTLVLTLANEVVLSPKLHDTSTRNFHKIYSDDYLYDDDTISMLSIQFNCSSASTVRSTSIRGRPSPTH</sequence>
<comment type="caution">
    <text evidence="2">The sequence shown here is derived from an EMBL/GenBank/DDBJ whole genome shotgun (WGS) entry which is preliminary data.</text>
</comment>
<protein>
    <submittedName>
        <fullName evidence="2">(Mediterranean fruit fly) hypothetical protein</fullName>
    </submittedName>
</protein>
<feature type="transmembrane region" description="Helical" evidence="1">
    <location>
        <begin position="38"/>
        <end position="58"/>
    </location>
</feature>
<dbReference type="EMBL" id="CAJHJT010000023">
    <property type="protein sequence ID" value="CAD7001498.1"/>
    <property type="molecule type" value="Genomic_DNA"/>
</dbReference>
<reference evidence="2" key="1">
    <citation type="submission" date="2020-11" db="EMBL/GenBank/DDBJ databases">
        <authorList>
            <person name="Whitehead M."/>
        </authorList>
    </citation>
    <scope>NUCLEOTIDE SEQUENCE</scope>
    <source>
        <strain evidence="2">EGII</strain>
    </source>
</reference>